<evidence type="ECO:0000313" key="6">
    <source>
        <dbReference type="EMBL" id="KAF4359946.1"/>
    </source>
</evidence>
<dbReference type="FunFam" id="1.25.40.10:FF:000333">
    <property type="entry name" value="Pentatricopeptide repeat-containing protein"/>
    <property type="match status" value="1"/>
</dbReference>
<dbReference type="Pfam" id="PF13041">
    <property type="entry name" value="PPR_2"/>
    <property type="match status" value="2"/>
</dbReference>
<dbReference type="AlphaFoldDB" id="A0A7J6DTK1"/>
<feature type="repeat" description="PPR" evidence="3">
    <location>
        <begin position="323"/>
        <end position="357"/>
    </location>
</feature>
<dbReference type="EMBL" id="JAATIP010000406">
    <property type="protein sequence ID" value="KAF4349110.1"/>
    <property type="molecule type" value="Genomic_DNA"/>
</dbReference>
<sequence>MASLTTRPPSIVVNHKIPPTVALLQMCCNFHEVRQVHAQLVISGLLNRPPNGGRLVESYVRVSNMNYAMSVFDTIQSPDVFAYNNIIRGFMLIKDSYSSLLMLNKLLLNGFIPDNYTYTFVLKACSQLKALCEGMQVHCMMIKAGISVNSYTHSSLIRMYASAGSMDCAELVLAELISTNESNASSVIIAKNAMISGYLSQTQQGHVDKARTMFDEMEAKDVATWSAMISGYNHNAMYAEALSIFEEMMASRVLPNESTLVSSLSACAHLGALDKGRWIHGYVDKNFGGEVSVTLGTALVDMYVKCGCLECGYQVFKELSHRDVVTWGAMLSGFAMHGKPQECFQLFDEMVSQGLSQPNGVVFVAILTACSHAGFVELGHRYFNRMVNEFGLVPSIEHYGCMVDLLGRAGRLAEAEAFISRMPKKPNSIIWGAFLSACRTYKDTKRGNVAFKHLTELEPMSGDRYKLARLMFHNTGEKEIANAIRKFINENDLETTRGVSFIEIDGVVNEFVSGIVNHDRNEELYTMWERVNRSLKTAKSETGKQNLFFCV</sequence>
<dbReference type="Proteomes" id="UP000583929">
    <property type="component" value="Unassembled WGS sequence"/>
</dbReference>
<reference evidence="7 8" key="1">
    <citation type="journal article" date="2020" name="bioRxiv">
        <title>Sequence and annotation of 42 cannabis genomes reveals extensive copy number variation in cannabinoid synthesis and pathogen resistance genes.</title>
        <authorList>
            <person name="Mckernan K.J."/>
            <person name="Helbert Y."/>
            <person name="Kane L.T."/>
            <person name="Ebling H."/>
            <person name="Zhang L."/>
            <person name="Liu B."/>
            <person name="Eaton Z."/>
            <person name="Mclaughlin S."/>
            <person name="Kingan S."/>
            <person name="Baybayan P."/>
            <person name="Concepcion G."/>
            <person name="Jordan M."/>
            <person name="Riva A."/>
            <person name="Barbazuk W."/>
            <person name="Harkins T."/>
        </authorList>
    </citation>
    <scope>NUCLEOTIDE SEQUENCE [LARGE SCALE GENOMIC DNA]</scope>
    <source>
        <strain evidence="7 8">cv. Jamaican Lion 4</strain>
        <strain evidence="4">Father</strain>
        <strain evidence="5">Mother</strain>
        <tissue evidence="5">Leaf</tissue>
    </source>
</reference>
<dbReference type="InterPro" id="IPR011990">
    <property type="entry name" value="TPR-like_helical_dom_sf"/>
</dbReference>
<dbReference type="Proteomes" id="UP000525078">
    <property type="component" value="Unassembled WGS sequence"/>
</dbReference>
<dbReference type="EMBL" id="JAATIQ010000791">
    <property type="protein sequence ID" value="KAF4347611.1"/>
    <property type="molecule type" value="Genomic_DNA"/>
</dbReference>
<dbReference type="InterPro" id="IPR046960">
    <property type="entry name" value="PPR_At4g14850-like_plant"/>
</dbReference>
<evidence type="ECO:0000256" key="3">
    <source>
        <dbReference type="PROSITE-ProRule" id="PRU00708"/>
    </source>
</evidence>
<evidence type="ECO:0008006" key="9">
    <source>
        <dbReference type="Google" id="ProtNLM"/>
    </source>
</evidence>
<feature type="repeat" description="PPR" evidence="3">
    <location>
        <begin position="221"/>
        <end position="255"/>
    </location>
</feature>
<gene>
    <name evidence="5" type="ORF">F8388_024378</name>
    <name evidence="6" type="ORF">G4B88_028697</name>
    <name evidence="4" type="ORF">G4B88_031228</name>
</gene>
<dbReference type="EMBL" id="JAATIQ010000361">
    <property type="protein sequence ID" value="KAF4359946.1"/>
    <property type="molecule type" value="Genomic_DNA"/>
</dbReference>
<evidence type="ECO:0000256" key="1">
    <source>
        <dbReference type="ARBA" id="ARBA00006643"/>
    </source>
</evidence>
<evidence type="ECO:0000313" key="7">
    <source>
        <dbReference type="Proteomes" id="UP000525078"/>
    </source>
</evidence>
<keyword evidence="8" id="KW-1185">Reference proteome</keyword>
<comment type="similarity">
    <text evidence="1">Belongs to the PPR family. PCMP-H subfamily.</text>
</comment>
<protein>
    <recommendedName>
        <fullName evidence="9">Pentatricopeptide repeat-containing protein</fullName>
    </recommendedName>
</protein>
<evidence type="ECO:0000313" key="8">
    <source>
        <dbReference type="Proteomes" id="UP000583929"/>
    </source>
</evidence>
<dbReference type="PANTHER" id="PTHR47926:SF529">
    <property type="entry name" value="TETRATRICOPEPTIDE-LIKE HELICAL DOMAIN SUPERFAMILY"/>
    <property type="match status" value="1"/>
</dbReference>
<dbReference type="GO" id="GO:0009451">
    <property type="term" value="P:RNA modification"/>
    <property type="evidence" value="ECO:0007669"/>
    <property type="project" value="InterPro"/>
</dbReference>
<name>A0A7J6DTK1_CANSA</name>
<feature type="repeat" description="PPR" evidence="3">
    <location>
        <begin position="114"/>
        <end position="148"/>
    </location>
</feature>
<keyword evidence="2" id="KW-0677">Repeat</keyword>
<dbReference type="Gene3D" id="1.25.40.10">
    <property type="entry name" value="Tetratricopeptide repeat domain"/>
    <property type="match status" value="4"/>
</dbReference>
<dbReference type="GO" id="GO:0003723">
    <property type="term" value="F:RNA binding"/>
    <property type="evidence" value="ECO:0007669"/>
    <property type="project" value="InterPro"/>
</dbReference>
<proteinExistence type="inferred from homology"/>
<organism evidence="5 7">
    <name type="scientific">Cannabis sativa</name>
    <name type="common">Hemp</name>
    <name type="synonym">Marijuana</name>
    <dbReference type="NCBI Taxonomy" id="3483"/>
    <lineage>
        <taxon>Eukaryota</taxon>
        <taxon>Viridiplantae</taxon>
        <taxon>Streptophyta</taxon>
        <taxon>Embryophyta</taxon>
        <taxon>Tracheophyta</taxon>
        <taxon>Spermatophyta</taxon>
        <taxon>Magnoliopsida</taxon>
        <taxon>eudicotyledons</taxon>
        <taxon>Gunneridae</taxon>
        <taxon>Pentapetalae</taxon>
        <taxon>rosids</taxon>
        <taxon>fabids</taxon>
        <taxon>Rosales</taxon>
        <taxon>Cannabaceae</taxon>
        <taxon>Cannabis</taxon>
    </lineage>
</organism>
<dbReference type="Pfam" id="PF01535">
    <property type="entry name" value="PPR"/>
    <property type="match status" value="2"/>
</dbReference>
<evidence type="ECO:0000313" key="4">
    <source>
        <dbReference type="EMBL" id="KAF4347611.1"/>
    </source>
</evidence>
<dbReference type="InterPro" id="IPR002885">
    <property type="entry name" value="PPR_rpt"/>
</dbReference>
<comment type="caution">
    <text evidence="5">The sequence shown here is derived from an EMBL/GenBank/DDBJ whole genome shotgun (WGS) entry which is preliminary data.</text>
</comment>
<accession>A0A7J6DTK1</accession>
<dbReference type="FunFam" id="1.25.40.10:FF:000184">
    <property type="entry name" value="Pentatricopeptide repeat-containing protein, chloroplastic"/>
    <property type="match status" value="1"/>
</dbReference>
<evidence type="ECO:0000313" key="5">
    <source>
        <dbReference type="EMBL" id="KAF4349110.1"/>
    </source>
</evidence>
<dbReference type="PANTHER" id="PTHR47926">
    <property type="entry name" value="PENTATRICOPEPTIDE REPEAT-CONTAINING PROTEIN"/>
    <property type="match status" value="1"/>
</dbReference>
<dbReference type="NCBIfam" id="TIGR00756">
    <property type="entry name" value="PPR"/>
    <property type="match status" value="2"/>
</dbReference>
<dbReference type="PROSITE" id="PS51375">
    <property type="entry name" value="PPR"/>
    <property type="match status" value="3"/>
</dbReference>
<evidence type="ECO:0000256" key="2">
    <source>
        <dbReference type="ARBA" id="ARBA00022737"/>
    </source>
</evidence>